<name>A0AA36J7R9_9DINO</name>
<organism evidence="2 3">
    <name type="scientific">Effrenium voratum</name>
    <dbReference type="NCBI Taxonomy" id="2562239"/>
    <lineage>
        <taxon>Eukaryota</taxon>
        <taxon>Sar</taxon>
        <taxon>Alveolata</taxon>
        <taxon>Dinophyceae</taxon>
        <taxon>Suessiales</taxon>
        <taxon>Symbiodiniaceae</taxon>
        <taxon>Effrenium</taxon>
    </lineage>
</organism>
<evidence type="ECO:0000256" key="1">
    <source>
        <dbReference type="SAM" id="MobiDB-lite"/>
    </source>
</evidence>
<feature type="region of interest" description="Disordered" evidence="1">
    <location>
        <begin position="1"/>
        <end position="27"/>
    </location>
</feature>
<protein>
    <submittedName>
        <fullName evidence="2">Uncharacterized protein</fullName>
    </submittedName>
</protein>
<sequence>MRLESGGTTAGRRLREQELRESLEEQKKAPFGDVDLEVLISCLVKSELDGMEDIAQQAKEMCQQRLAEASAAARDGDRDQAERFLLQSSQIEGAM</sequence>
<evidence type="ECO:0000313" key="3">
    <source>
        <dbReference type="Proteomes" id="UP001178507"/>
    </source>
</evidence>
<feature type="compositionally biased region" description="Basic and acidic residues" evidence="1">
    <location>
        <begin position="13"/>
        <end position="27"/>
    </location>
</feature>
<dbReference type="Proteomes" id="UP001178507">
    <property type="component" value="Unassembled WGS sequence"/>
</dbReference>
<dbReference type="AlphaFoldDB" id="A0AA36J7R9"/>
<reference evidence="2" key="1">
    <citation type="submission" date="2023-08" db="EMBL/GenBank/DDBJ databases">
        <authorList>
            <person name="Chen Y."/>
            <person name="Shah S."/>
            <person name="Dougan E. K."/>
            <person name="Thang M."/>
            <person name="Chan C."/>
        </authorList>
    </citation>
    <scope>NUCLEOTIDE SEQUENCE</scope>
</reference>
<keyword evidence="3" id="KW-1185">Reference proteome</keyword>
<proteinExistence type="predicted"/>
<gene>
    <name evidence="2" type="ORF">EVOR1521_LOCUS24386</name>
</gene>
<comment type="caution">
    <text evidence="2">The sequence shown here is derived from an EMBL/GenBank/DDBJ whole genome shotgun (WGS) entry which is preliminary data.</text>
</comment>
<evidence type="ECO:0000313" key="2">
    <source>
        <dbReference type="EMBL" id="CAJ1401193.1"/>
    </source>
</evidence>
<dbReference type="EMBL" id="CAUJNA010003404">
    <property type="protein sequence ID" value="CAJ1401193.1"/>
    <property type="molecule type" value="Genomic_DNA"/>
</dbReference>
<accession>A0AA36J7R9</accession>